<dbReference type="Gene3D" id="2.10.25.10">
    <property type="entry name" value="Laminin"/>
    <property type="match status" value="1"/>
</dbReference>
<evidence type="ECO:0000256" key="12">
    <source>
        <dbReference type="SAM" id="SignalP"/>
    </source>
</evidence>
<organism evidence="14 15">
    <name type="scientific">Atractosteus spatula</name>
    <name type="common">Alligator gar</name>
    <name type="synonym">Lepisosteus spatula</name>
    <dbReference type="NCBI Taxonomy" id="7917"/>
    <lineage>
        <taxon>Eukaryota</taxon>
        <taxon>Metazoa</taxon>
        <taxon>Chordata</taxon>
        <taxon>Craniata</taxon>
        <taxon>Vertebrata</taxon>
        <taxon>Euteleostomi</taxon>
        <taxon>Actinopterygii</taxon>
        <taxon>Neopterygii</taxon>
        <taxon>Holostei</taxon>
        <taxon>Semionotiformes</taxon>
        <taxon>Lepisosteidae</taxon>
        <taxon>Atractosteus</taxon>
    </lineage>
</organism>
<feature type="signal peptide" evidence="12">
    <location>
        <begin position="1"/>
        <end position="21"/>
    </location>
</feature>
<evidence type="ECO:0000256" key="6">
    <source>
        <dbReference type="ARBA" id="ARBA00023030"/>
    </source>
</evidence>
<dbReference type="SUPFAM" id="SSF57196">
    <property type="entry name" value="EGF/Laminin"/>
    <property type="match status" value="1"/>
</dbReference>
<evidence type="ECO:0000256" key="3">
    <source>
        <dbReference type="ARBA" id="ARBA00022692"/>
    </source>
</evidence>
<dbReference type="GO" id="GO:0007173">
    <property type="term" value="P:epidermal growth factor receptor signaling pathway"/>
    <property type="evidence" value="ECO:0007669"/>
    <property type="project" value="TreeGrafter"/>
</dbReference>
<evidence type="ECO:0000256" key="5">
    <source>
        <dbReference type="ARBA" id="ARBA00022989"/>
    </source>
</evidence>
<feature type="non-terminal residue" evidence="14">
    <location>
        <position position="231"/>
    </location>
</feature>
<keyword evidence="15" id="KW-1185">Reference proteome</keyword>
<evidence type="ECO:0000256" key="1">
    <source>
        <dbReference type="ARBA" id="ARBA00004167"/>
    </source>
</evidence>
<feature type="non-terminal residue" evidence="14">
    <location>
        <position position="1"/>
    </location>
</feature>
<evidence type="ECO:0000256" key="7">
    <source>
        <dbReference type="ARBA" id="ARBA00023136"/>
    </source>
</evidence>
<evidence type="ECO:0000256" key="11">
    <source>
        <dbReference type="SAM" id="Phobius"/>
    </source>
</evidence>
<dbReference type="Pfam" id="PF00008">
    <property type="entry name" value="EGF"/>
    <property type="match status" value="1"/>
</dbReference>
<dbReference type="GO" id="GO:0016020">
    <property type="term" value="C:membrane"/>
    <property type="evidence" value="ECO:0007669"/>
    <property type="project" value="UniProtKB-SubCell"/>
</dbReference>
<feature type="chain" id="PRO_5035203988" evidence="12">
    <location>
        <begin position="22"/>
        <end position="231"/>
    </location>
</feature>
<feature type="compositionally biased region" description="Acidic residues" evidence="10">
    <location>
        <begin position="54"/>
        <end position="65"/>
    </location>
</feature>
<dbReference type="AlphaFoldDB" id="A0A8J7T6L1"/>
<keyword evidence="8 9" id="KW-1015">Disulfide bond</keyword>
<evidence type="ECO:0000256" key="9">
    <source>
        <dbReference type="PROSITE-ProRule" id="PRU00076"/>
    </source>
</evidence>
<evidence type="ECO:0000259" key="13">
    <source>
        <dbReference type="PROSITE" id="PS50026"/>
    </source>
</evidence>
<dbReference type="PROSITE" id="PS01186">
    <property type="entry name" value="EGF_2"/>
    <property type="match status" value="1"/>
</dbReference>
<comment type="subcellular location">
    <subcellularLocation>
        <location evidence="1">Membrane</location>
        <topology evidence="1">Single-pass membrane protein</topology>
    </subcellularLocation>
</comment>
<dbReference type="PANTHER" id="PTHR10740">
    <property type="entry name" value="TRANSFORMING GROWTH FACTOR ALPHA"/>
    <property type="match status" value="1"/>
</dbReference>
<keyword evidence="4 12" id="KW-0732">Signal</keyword>
<gene>
    <name evidence="14" type="primary">Hbegf_0</name>
    <name evidence="14" type="ORF">GTO95_0010477</name>
</gene>
<comment type="caution">
    <text evidence="14">The sequence shown here is derived from an EMBL/GenBank/DDBJ whole genome shotgun (WGS) entry which is preliminary data.</text>
</comment>
<evidence type="ECO:0000313" key="15">
    <source>
        <dbReference type="Proteomes" id="UP000736164"/>
    </source>
</evidence>
<dbReference type="FunFam" id="2.10.25.10:FF:000158">
    <property type="entry name" value="proheparin-binding EGF-like growth factor"/>
    <property type="match status" value="1"/>
</dbReference>
<dbReference type="EMBL" id="JAAWVO010003019">
    <property type="protein sequence ID" value="MBN3311883.1"/>
    <property type="molecule type" value="Genomic_DNA"/>
</dbReference>
<dbReference type="GO" id="GO:0005154">
    <property type="term" value="F:epidermal growth factor receptor binding"/>
    <property type="evidence" value="ECO:0007669"/>
    <property type="project" value="TreeGrafter"/>
</dbReference>
<evidence type="ECO:0000256" key="10">
    <source>
        <dbReference type="SAM" id="MobiDB-lite"/>
    </source>
</evidence>
<dbReference type="GO" id="GO:0005615">
    <property type="term" value="C:extracellular space"/>
    <property type="evidence" value="ECO:0007669"/>
    <property type="project" value="TreeGrafter"/>
</dbReference>
<dbReference type="GO" id="GO:0008083">
    <property type="term" value="F:growth factor activity"/>
    <property type="evidence" value="ECO:0007669"/>
    <property type="project" value="UniProtKB-KW"/>
</dbReference>
<dbReference type="PANTHER" id="PTHR10740:SF16">
    <property type="entry name" value="AMPHIREGULIN"/>
    <property type="match status" value="1"/>
</dbReference>
<feature type="compositionally biased region" description="Basic and acidic residues" evidence="10">
    <location>
        <begin position="97"/>
        <end position="114"/>
    </location>
</feature>
<dbReference type="Proteomes" id="UP000736164">
    <property type="component" value="Unassembled WGS sequence"/>
</dbReference>
<keyword evidence="6" id="KW-0339">Growth factor</keyword>
<protein>
    <submittedName>
        <fullName evidence="14">HBEGF factor</fullName>
    </submittedName>
</protein>
<feature type="domain" description="EGF-like" evidence="13">
    <location>
        <begin position="115"/>
        <end position="155"/>
    </location>
</feature>
<feature type="transmembrane region" description="Helical" evidence="11">
    <location>
        <begin position="173"/>
        <end position="197"/>
    </location>
</feature>
<evidence type="ECO:0000256" key="8">
    <source>
        <dbReference type="ARBA" id="ARBA00023157"/>
    </source>
</evidence>
<evidence type="ECO:0000256" key="2">
    <source>
        <dbReference type="ARBA" id="ARBA00022536"/>
    </source>
</evidence>
<evidence type="ECO:0000256" key="4">
    <source>
        <dbReference type="ARBA" id="ARBA00022729"/>
    </source>
</evidence>
<keyword evidence="3 11" id="KW-0812">Transmembrane</keyword>
<comment type="caution">
    <text evidence="9">Lacks conserved residue(s) required for the propagation of feature annotation.</text>
</comment>
<dbReference type="InterPro" id="IPR000742">
    <property type="entry name" value="EGF"/>
</dbReference>
<name>A0A8J7T6L1_ATRSP</name>
<dbReference type="PROSITE" id="PS00022">
    <property type="entry name" value="EGF_1"/>
    <property type="match status" value="1"/>
</dbReference>
<proteinExistence type="predicted"/>
<reference evidence="14" key="1">
    <citation type="journal article" date="2021" name="Cell">
        <title>Tracing the genetic footprints of vertebrate landing in non-teleost ray-finned fishes.</title>
        <authorList>
            <person name="Bi X."/>
            <person name="Wang K."/>
            <person name="Yang L."/>
            <person name="Pan H."/>
            <person name="Jiang H."/>
            <person name="Wei Q."/>
            <person name="Fang M."/>
            <person name="Yu H."/>
            <person name="Zhu C."/>
            <person name="Cai Y."/>
            <person name="He Y."/>
            <person name="Gan X."/>
            <person name="Zeng H."/>
            <person name="Yu D."/>
            <person name="Zhu Y."/>
            <person name="Jiang H."/>
            <person name="Qiu Q."/>
            <person name="Yang H."/>
            <person name="Zhang Y.E."/>
            <person name="Wang W."/>
            <person name="Zhu M."/>
            <person name="He S."/>
            <person name="Zhang G."/>
        </authorList>
    </citation>
    <scope>NUCLEOTIDE SEQUENCE</scope>
    <source>
        <strain evidence="14">Allg_001</strain>
    </source>
</reference>
<dbReference type="PROSITE" id="PS50026">
    <property type="entry name" value="EGF_3"/>
    <property type="match status" value="1"/>
</dbReference>
<accession>A0A8J7T6L1</accession>
<evidence type="ECO:0000313" key="14">
    <source>
        <dbReference type="EMBL" id="MBN3311883.1"/>
    </source>
</evidence>
<sequence>LSCVLFFSTVCGLIGIPGSHQDEVHSKGILAPTVAYDHSGATNNVSSGDGLENSNEDYEDDENEGDLSPTEGSLVDPELIRGNEHKKKGKGKRKGKSKGEKNGKSLKGKEEKEVTPDPCITTHADYCIHGQCIYNQELDEPTCICLKGYDGERCGIQLLKTGQKEKDWINTDVIQTVLVIIAVALSVISLIAILLIICGPYRNHRKPFIAKCLGESSEKEKLRQENGDIAV</sequence>
<feature type="compositionally biased region" description="Basic residues" evidence="10">
    <location>
        <begin position="84"/>
        <end position="96"/>
    </location>
</feature>
<dbReference type="GO" id="GO:0045840">
    <property type="term" value="P:positive regulation of mitotic nuclear division"/>
    <property type="evidence" value="ECO:0007669"/>
    <property type="project" value="TreeGrafter"/>
</dbReference>
<dbReference type="GO" id="GO:0008284">
    <property type="term" value="P:positive regulation of cell population proliferation"/>
    <property type="evidence" value="ECO:0007669"/>
    <property type="project" value="TreeGrafter"/>
</dbReference>
<keyword evidence="7 11" id="KW-0472">Membrane</keyword>
<keyword evidence="5 11" id="KW-1133">Transmembrane helix</keyword>
<feature type="region of interest" description="Disordered" evidence="10">
    <location>
        <begin position="40"/>
        <end position="114"/>
    </location>
</feature>
<keyword evidence="2 9" id="KW-0245">EGF-like domain</keyword>
<feature type="disulfide bond" evidence="9">
    <location>
        <begin position="145"/>
        <end position="154"/>
    </location>
</feature>